<evidence type="ECO:0000313" key="2">
    <source>
        <dbReference type="EMBL" id="SUV15149.1"/>
    </source>
</evidence>
<sequence>MKTLALLNGDLLFENGDFKLDEGEKEVAQCIAISLGTNLKEWFLNEAAGLDFKRVLEKSTKDEARAEVMRVLSQEERISEINSVKINDANRIRVIVYSVTLIDGTVLNEEVVIDGAG</sequence>
<accession>A0A2S0K633</accession>
<evidence type="ECO:0000313" key="4">
    <source>
        <dbReference type="Proteomes" id="UP000255295"/>
    </source>
</evidence>
<evidence type="ECO:0000313" key="3">
    <source>
        <dbReference type="Proteomes" id="UP000238825"/>
    </source>
</evidence>
<organism evidence="1 3">
    <name type="scientific">Lysinibacillus sphaericus</name>
    <name type="common">Bacillus sphaericus</name>
    <dbReference type="NCBI Taxonomy" id="1421"/>
    <lineage>
        <taxon>Bacteria</taxon>
        <taxon>Bacillati</taxon>
        <taxon>Bacillota</taxon>
        <taxon>Bacilli</taxon>
        <taxon>Bacillales</taxon>
        <taxon>Bacillaceae</taxon>
        <taxon>Lysinibacillus</taxon>
    </lineage>
</organism>
<evidence type="ECO:0000313" key="1">
    <source>
        <dbReference type="EMBL" id="AVK98835.1"/>
    </source>
</evidence>
<name>A0A2S0K633_LYSSH</name>
<dbReference type="GeneID" id="48278953"/>
<dbReference type="EMBL" id="UFSZ01000001">
    <property type="protein sequence ID" value="SUV15149.1"/>
    <property type="molecule type" value="Genomic_DNA"/>
</dbReference>
<dbReference type="RefSeq" id="WP_024362677.1">
    <property type="nucleotide sequence ID" value="NZ_BJNS01000014.1"/>
</dbReference>
<protein>
    <recommendedName>
        <fullName evidence="5">DUF2634 domain-containing protein</fullName>
    </recommendedName>
</protein>
<dbReference type="InterPro" id="IPR020288">
    <property type="entry name" value="Sheath_initiator"/>
</dbReference>
<dbReference type="EMBL" id="CP019980">
    <property type="protein sequence ID" value="AVK98835.1"/>
    <property type="molecule type" value="Genomic_DNA"/>
</dbReference>
<dbReference type="Proteomes" id="UP000238825">
    <property type="component" value="Chromosome"/>
</dbReference>
<proteinExistence type="predicted"/>
<reference evidence="1 3" key="1">
    <citation type="submission" date="2017-03" db="EMBL/GenBank/DDBJ databases">
        <title>The whole genome sequencing and assembly of Lysinibacillus sphaericus DSM 28T strain.</title>
        <authorList>
            <person name="Lee Y.-J."/>
            <person name="Yi H."/>
            <person name="Bahn Y.-S."/>
            <person name="Kim J.F."/>
            <person name="Lee D.-W."/>
        </authorList>
    </citation>
    <scope>NUCLEOTIDE SEQUENCE [LARGE SCALE GENOMIC DNA]</scope>
    <source>
        <strain evidence="1 3">DSM 28</strain>
    </source>
</reference>
<gene>
    <name evidence="1" type="ORF">LS41612_22365</name>
    <name evidence="2" type="ORF">NCTC10338_00168</name>
</gene>
<dbReference type="AlphaFoldDB" id="A0A2S0K633"/>
<dbReference type="Gene3D" id="3.10.450.40">
    <property type="match status" value="1"/>
</dbReference>
<dbReference type="Pfam" id="PF10934">
    <property type="entry name" value="Sheath_initiator"/>
    <property type="match status" value="1"/>
</dbReference>
<dbReference type="Proteomes" id="UP000255295">
    <property type="component" value="Unassembled WGS sequence"/>
</dbReference>
<evidence type="ECO:0008006" key="5">
    <source>
        <dbReference type="Google" id="ProtNLM"/>
    </source>
</evidence>
<reference evidence="2 4" key="2">
    <citation type="submission" date="2018-06" db="EMBL/GenBank/DDBJ databases">
        <authorList>
            <consortium name="Pathogen Informatics"/>
            <person name="Doyle S."/>
        </authorList>
    </citation>
    <scope>NUCLEOTIDE SEQUENCE [LARGE SCALE GENOMIC DNA]</scope>
    <source>
        <strain evidence="2 4">NCTC10338</strain>
    </source>
</reference>